<keyword evidence="1" id="KW-0812">Transmembrane</keyword>
<keyword evidence="1" id="KW-1133">Transmembrane helix</keyword>
<dbReference type="AlphaFoldDB" id="A0A078A6M1"/>
<name>A0A078A6M1_STYLE</name>
<sequence length="162" mass="18270">MSLQVTSPITAASQLSEIFQDQERTLLLFYNLGSAIVNSLGYFMPMGDRRRRRQTVDTAQYSEKSINVQDDERGIRGKVVNISQLVKMILEMIFRTAGLITNFFGIYTIAGVSGAFLIYNIFSAGFQPAAMGFIMEAVQLIQFYLTIVEPNLLTQQYLFKIA</sequence>
<dbReference type="Proteomes" id="UP000039865">
    <property type="component" value="Unassembled WGS sequence"/>
</dbReference>
<dbReference type="EMBL" id="CCKQ01005969">
    <property type="protein sequence ID" value="CDW77242.1"/>
    <property type="molecule type" value="Genomic_DNA"/>
</dbReference>
<dbReference type="InParanoid" id="A0A078A6M1"/>
<reference evidence="2 3" key="1">
    <citation type="submission" date="2014-06" db="EMBL/GenBank/DDBJ databases">
        <authorList>
            <person name="Swart Estienne"/>
        </authorList>
    </citation>
    <scope>NUCLEOTIDE SEQUENCE [LARGE SCALE GENOMIC DNA]</scope>
    <source>
        <strain evidence="2 3">130c</strain>
    </source>
</reference>
<gene>
    <name evidence="2" type="primary">Contig4285.g4590</name>
    <name evidence="2" type="ORF">STYLEM_6202</name>
</gene>
<keyword evidence="1" id="KW-0472">Membrane</keyword>
<feature type="transmembrane region" description="Helical" evidence="1">
    <location>
        <begin position="128"/>
        <end position="147"/>
    </location>
</feature>
<feature type="transmembrane region" description="Helical" evidence="1">
    <location>
        <begin position="26"/>
        <end position="44"/>
    </location>
</feature>
<evidence type="ECO:0000313" key="2">
    <source>
        <dbReference type="EMBL" id="CDW77242.1"/>
    </source>
</evidence>
<proteinExistence type="predicted"/>
<accession>A0A078A6M1</accession>
<keyword evidence="3" id="KW-1185">Reference proteome</keyword>
<evidence type="ECO:0000313" key="3">
    <source>
        <dbReference type="Proteomes" id="UP000039865"/>
    </source>
</evidence>
<protein>
    <submittedName>
        <fullName evidence="2">Uncharacterized protein</fullName>
    </submittedName>
</protein>
<organism evidence="2 3">
    <name type="scientific">Stylonychia lemnae</name>
    <name type="common">Ciliate</name>
    <dbReference type="NCBI Taxonomy" id="5949"/>
    <lineage>
        <taxon>Eukaryota</taxon>
        <taxon>Sar</taxon>
        <taxon>Alveolata</taxon>
        <taxon>Ciliophora</taxon>
        <taxon>Intramacronucleata</taxon>
        <taxon>Spirotrichea</taxon>
        <taxon>Stichotrichia</taxon>
        <taxon>Sporadotrichida</taxon>
        <taxon>Oxytrichidae</taxon>
        <taxon>Stylonychinae</taxon>
        <taxon>Stylonychia</taxon>
    </lineage>
</organism>
<feature type="transmembrane region" description="Helical" evidence="1">
    <location>
        <begin position="97"/>
        <end position="122"/>
    </location>
</feature>
<evidence type="ECO:0000256" key="1">
    <source>
        <dbReference type="SAM" id="Phobius"/>
    </source>
</evidence>